<sequence>MPFSERLKRLARSLRLSSQRIEPKVPVLSGWNGLPDDVIILLLTEYLGVTNPSAHSLSITCRAYASLSRTCLLYMVCIPGDATYDPETQTSSGSSLERLRYDLRSNPRLCERIGTLRNLPSLTGLGRSLVGILTRYHFPSLHTFELPLLKLDENWSSLALPLRDAILGFIQRHNGTLRELSMTTQYPLALVRLCSPGLTRLEYRFEEPGFSRDFRWDSLTVDNFGKKSKLGVEVHSSKRDELSIMDSGWGRYPEIADQLQRGSRRGSTESPPPILLNRLKRLTSGSHIPPLLVLNHCAHTLKYLGVYSTAQPSLDLPALHSLEHLTLSIDHWRGTDSGTLPWISNTIAYFFDPTEARAPFLKTLKVVVRTLGRTAEESIWEMEQGWMSHGTHSAANSGSRAPAWSLKDFSVVVCLHDRTKYYAHPKQVGPPGGLEETLLAQGLKTRLVAGLSRFDPNVIVGVELVRDRFSRWLRYPSIQWAPLHY</sequence>
<accession>A0A4Y7T3T5</accession>
<dbReference type="Proteomes" id="UP000298030">
    <property type="component" value="Unassembled WGS sequence"/>
</dbReference>
<gene>
    <name evidence="1" type="ORF">FA13DRAFT_1735346</name>
</gene>
<dbReference type="EMBL" id="QPFP01000030">
    <property type="protein sequence ID" value="TEB28836.1"/>
    <property type="molecule type" value="Genomic_DNA"/>
</dbReference>
<evidence type="ECO:0000313" key="2">
    <source>
        <dbReference type="Proteomes" id="UP000298030"/>
    </source>
</evidence>
<keyword evidence="2" id="KW-1185">Reference proteome</keyword>
<name>A0A4Y7T3T5_COPMI</name>
<evidence type="ECO:0000313" key="1">
    <source>
        <dbReference type="EMBL" id="TEB28836.1"/>
    </source>
</evidence>
<comment type="caution">
    <text evidence="1">The sequence shown here is derived from an EMBL/GenBank/DDBJ whole genome shotgun (WGS) entry which is preliminary data.</text>
</comment>
<reference evidence="1 2" key="1">
    <citation type="journal article" date="2019" name="Nat. Ecol. Evol.">
        <title>Megaphylogeny resolves global patterns of mushroom evolution.</title>
        <authorList>
            <person name="Varga T."/>
            <person name="Krizsan K."/>
            <person name="Foldi C."/>
            <person name="Dima B."/>
            <person name="Sanchez-Garcia M."/>
            <person name="Sanchez-Ramirez S."/>
            <person name="Szollosi G.J."/>
            <person name="Szarkandi J.G."/>
            <person name="Papp V."/>
            <person name="Albert L."/>
            <person name="Andreopoulos W."/>
            <person name="Angelini C."/>
            <person name="Antonin V."/>
            <person name="Barry K.W."/>
            <person name="Bougher N.L."/>
            <person name="Buchanan P."/>
            <person name="Buyck B."/>
            <person name="Bense V."/>
            <person name="Catcheside P."/>
            <person name="Chovatia M."/>
            <person name="Cooper J."/>
            <person name="Damon W."/>
            <person name="Desjardin D."/>
            <person name="Finy P."/>
            <person name="Geml J."/>
            <person name="Haridas S."/>
            <person name="Hughes K."/>
            <person name="Justo A."/>
            <person name="Karasinski D."/>
            <person name="Kautmanova I."/>
            <person name="Kiss B."/>
            <person name="Kocsube S."/>
            <person name="Kotiranta H."/>
            <person name="LaButti K.M."/>
            <person name="Lechner B.E."/>
            <person name="Liimatainen K."/>
            <person name="Lipzen A."/>
            <person name="Lukacs Z."/>
            <person name="Mihaltcheva S."/>
            <person name="Morgado L.N."/>
            <person name="Niskanen T."/>
            <person name="Noordeloos M.E."/>
            <person name="Ohm R.A."/>
            <person name="Ortiz-Santana B."/>
            <person name="Ovrebo C."/>
            <person name="Racz N."/>
            <person name="Riley R."/>
            <person name="Savchenko A."/>
            <person name="Shiryaev A."/>
            <person name="Soop K."/>
            <person name="Spirin V."/>
            <person name="Szebenyi C."/>
            <person name="Tomsovsky M."/>
            <person name="Tulloss R.E."/>
            <person name="Uehling J."/>
            <person name="Grigoriev I.V."/>
            <person name="Vagvolgyi C."/>
            <person name="Papp T."/>
            <person name="Martin F.M."/>
            <person name="Miettinen O."/>
            <person name="Hibbett D.S."/>
            <person name="Nagy L.G."/>
        </authorList>
    </citation>
    <scope>NUCLEOTIDE SEQUENCE [LARGE SCALE GENOMIC DNA]</scope>
    <source>
        <strain evidence="1 2">FP101781</strain>
    </source>
</reference>
<protein>
    <submittedName>
        <fullName evidence="1">Uncharacterized protein</fullName>
    </submittedName>
</protein>
<dbReference type="AlphaFoldDB" id="A0A4Y7T3T5"/>
<organism evidence="1 2">
    <name type="scientific">Coprinellus micaceus</name>
    <name type="common">Glistening ink-cap mushroom</name>
    <name type="synonym">Coprinus micaceus</name>
    <dbReference type="NCBI Taxonomy" id="71717"/>
    <lineage>
        <taxon>Eukaryota</taxon>
        <taxon>Fungi</taxon>
        <taxon>Dikarya</taxon>
        <taxon>Basidiomycota</taxon>
        <taxon>Agaricomycotina</taxon>
        <taxon>Agaricomycetes</taxon>
        <taxon>Agaricomycetidae</taxon>
        <taxon>Agaricales</taxon>
        <taxon>Agaricineae</taxon>
        <taxon>Psathyrellaceae</taxon>
        <taxon>Coprinellus</taxon>
    </lineage>
</organism>
<proteinExistence type="predicted"/>